<protein>
    <recommendedName>
        <fullName evidence="3">Transmembrane and coiled-coil domain-containing protein 6</fullName>
    </recommendedName>
</protein>
<evidence type="ECO:0008006" key="3">
    <source>
        <dbReference type="Google" id="ProtNLM"/>
    </source>
</evidence>
<dbReference type="Proteomes" id="UP000008711">
    <property type="component" value="Unassembled WGS sequence"/>
</dbReference>
<reference evidence="1 2" key="2">
    <citation type="journal article" date="2008" name="Bioinformatics">
        <title>Assembly reconciliation.</title>
        <authorList>
            <person name="Zimin A.V."/>
            <person name="Smith D.R."/>
            <person name="Sutton G."/>
            <person name="Yorke J.A."/>
        </authorList>
    </citation>
    <scope>NUCLEOTIDE SEQUENCE [LARGE SCALE GENOMIC DNA]</scope>
    <source>
        <strain evidence="1 2">TSC#14021-0224.01</strain>
    </source>
</reference>
<dbReference type="OrthoDB" id="21522at2759"/>
<dbReference type="PANTHER" id="PTHR16356">
    <property type="entry name" value="TRANSMEMBRANE AND COILED-COIL DOMAIN-CONTAINING PROTEIN 6 TMCO6"/>
    <property type="match status" value="1"/>
</dbReference>
<name>B3N3T3_DROER</name>
<dbReference type="eggNOG" id="ENOG502S9I9">
    <property type="taxonomic scope" value="Eukaryota"/>
</dbReference>
<dbReference type="InterPro" id="IPR016024">
    <property type="entry name" value="ARM-type_fold"/>
</dbReference>
<gene>
    <name evidence="1" type="primary">Dere\GG24370</name>
    <name evidence="1" type="synonym">dere_GLEANR_9103</name>
    <name evidence="1" type="synonym">GG24370</name>
    <name evidence="1" type="ORF">Dere_GG24370</name>
</gene>
<reference evidence="1 2" key="1">
    <citation type="journal article" date="2007" name="Nature">
        <title>Evolution of genes and genomes on the Drosophila phylogeny.</title>
        <authorList>
            <consortium name="Drosophila 12 Genomes Consortium"/>
            <person name="Clark A.G."/>
            <person name="Eisen M.B."/>
            <person name="Smith D.R."/>
            <person name="Bergman C.M."/>
            <person name="Oliver B."/>
            <person name="Markow T.A."/>
            <person name="Kaufman T.C."/>
            <person name="Kellis M."/>
            <person name="Gelbart W."/>
            <person name="Iyer V.N."/>
            <person name="Pollard D.A."/>
            <person name="Sackton T.B."/>
            <person name="Larracuente A.M."/>
            <person name="Singh N.D."/>
            <person name="Abad J.P."/>
            <person name="Abt D.N."/>
            <person name="Adryan B."/>
            <person name="Aguade M."/>
            <person name="Akashi H."/>
            <person name="Anderson W.W."/>
            <person name="Aquadro C.F."/>
            <person name="Ardell D.H."/>
            <person name="Arguello R."/>
            <person name="Artieri C.G."/>
            <person name="Barbash D.A."/>
            <person name="Barker D."/>
            <person name="Barsanti P."/>
            <person name="Batterham P."/>
            <person name="Batzoglou S."/>
            <person name="Begun D."/>
            <person name="Bhutkar A."/>
            <person name="Blanco E."/>
            <person name="Bosak S.A."/>
            <person name="Bradley R.K."/>
            <person name="Brand A.D."/>
            <person name="Brent M.R."/>
            <person name="Brooks A.N."/>
            <person name="Brown R.H."/>
            <person name="Butlin R.K."/>
            <person name="Caggese C."/>
            <person name="Calvi B.R."/>
            <person name="Bernardo de Carvalho A."/>
            <person name="Caspi A."/>
            <person name="Castrezana S."/>
            <person name="Celniker S.E."/>
            <person name="Chang J.L."/>
            <person name="Chapple C."/>
            <person name="Chatterji S."/>
            <person name="Chinwalla A."/>
            <person name="Civetta A."/>
            <person name="Clifton S.W."/>
            <person name="Comeron J.M."/>
            <person name="Costello J.C."/>
            <person name="Coyne J.A."/>
            <person name="Daub J."/>
            <person name="David R.G."/>
            <person name="Delcher A.L."/>
            <person name="Delehaunty K."/>
            <person name="Do C.B."/>
            <person name="Ebling H."/>
            <person name="Edwards K."/>
            <person name="Eickbush T."/>
            <person name="Evans J.D."/>
            <person name="Filipski A."/>
            <person name="Findeiss S."/>
            <person name="Freyhult E."/>
            <person name="Fulton L."/>
            <person name="Fulton R."/>
            <person name="Garcia A.C."/>
            <person name="Gardiner A."/>
            <person name="Garfield D.A."/>
            <person name="Garvin B.E."/>
            <person name="Gibson G."/>
            <person name="Gilbert D."/>
            <person name="Gnerre S."/>
            <person name="Godfrey J."/>
            <person name="Good R."/>
            <person name="Gotea V."/>
            <person name="Gravely B."/>
            <person name="Greenberg A.J."/>
            <person name="Griffiths-Jones S."/>
            <person name="Gross S."/>
            <person name="Guigo R."/>
            <person name="Gustafson E.A."/>
            <person name="Haerty W."/>
            <person name="Hahn M.W."/>
            <person name="Halligan D.L."/>
            <person name="Halpern A.L."/>
            <person name="Halter G.M."/>
            <person name="Han M.V."/>
            <person name="Heger A."/>
            <person name="Hillier L."/>
            <person name="Hinrichs A.S."/>
            <person name="Holmes I."/>
            <person name="Hoskins R.A."/>
            <person name="Hubisz M.J."/>
            <person name="Hultmark D."/>
            <person name="Huntley M.A."/>
            <person name="Jaffe D.B."/>
            <person name="Jagadeeshan S."/>
            <person name="Jeck W.R."/>
            <person name="Johnson J."/>
            <person name="Jones C.D."/>
            <person name="Jordan W.C."/>
            <person name="Karpen G.H."/>
            <person name="Kataoka E."/>
            <person name="Keightley P.D."/>
            <person name="Kheradpour P."/>
            <person name="Kirkness E.F."/>
            <person name="Koerich L.B."/>
            <person name="Kristiansen K."/>
            <person name="Kudrna D."/>
            <person name="Kulathinal R.J."/>
            <person name="Kumar S."/>
            <person name="Kwok R."/>
            <person name="Lander E."/>
            <person name="Langley C.H."/>
            <person name="Lapoint R."/>
            <person name="Lazzaro B.P."/>
            <person name="Lee S.J."/>
            <person name="Levesque L."/>
            <person name="Li R."/>
            <person name="Lin C.F."/>
            <person name="Lin M.F."/>
            <person name="Lindblad-Toh K."/>
            <person name="Llopart A."/>
            <person name="Long M."/>
            <person name="Low L."/>
            <person name="Lozovsky E."/>
            <person name="Lu J."/>
            <person name="Luo M."/>
            <person name="Machado C.A."/>
            <person name="Makalowski W."/>
            <person name="Marzo M."/>
            <person name="Matsuda M."/>
            <person name="Matzkin L."/>
            <person name="McAllister B."/>
            <person name="McBride C.S."/>
            <person name="McKernan B."/>
            <person name="McKernan K."/>
            <person name="Mendez-Lago M."/>
            <person name="Minx P."/>
            <person name="Mollenhauer M.U."/>
            <person name="Montooth K."/>
            <person name="Mount S.M."/>
            <person name="Mu X."/>
            <person name="Myers E."/>
            <person name="Negre B."/>
            <person name="Newfeld S."/>
            <person name="Nielsen R."/>
            <person name="Noor M.A."/>
            <person name="O'Grady P."/>
            <person name="Pachter L."/>
            <person name="Papaceit M."/>
            <person name="Parisi M.J."/>
            <person name="Parisi M."/>
            <person name="Parts L."/>
            <person name="Pedersen J.S."/>
            <person name="Pesole G."/>
            <person name="Phillippy A.M."/>
            <person name="Ponting C.P."/>
            <person name="Pop M."/>
            <person name="Porcelli D."/>
            <person name="Powell J.R."/>
            <person name="Prohaska S."/>
            <person name="Pruitt K."/>
            <person name="Puig M."/>
            <person name="Quesneville H."/>
            <person name="Ram K.R."/>
            <person name="Rand D."/>
            <person name="Rasmussen M.D."/>
            <person name="Reed L.K."/>
            <person name="Reenan R."/>
            <person name="Reily A."/>
            <person name="Remington K.A."/>
            <person name="Rieger T.T."/>
            <person name="Ritchie M.G."/>
            <person name="Robin C."/>
            <person name="Rogers Y.H."/>
            <person name="Rohde C."/>
            <person name="Rozas J."/>
            <person name="Rubenfield M.J."/>
            <person name="Ruiz A."/>
            <person name="Russo S."/>
            <person name="Salzberg S.L."/>
            <person name="Sanchez-Gracia A."/>
            <person name="Saranga D.J."/>
            <person name="Sato H."/>
            <person name="Schaeffer S.W."/>
            <person name="Schatz M.C."/>
            <person name="Schlenke T."/>
            <person name="Schwartz R."/>
            <person name="Segarra C."/>
            <person name="Singh R.S."/>
            <person name="Sirot L."/>
            <person name="Sirota M."/>
            <person name="Sisneros N.B."/>
            <person name="Smith C.D."/>
            <person name="Smith T.F."/>
            <person name="Spieth J."/>
            <person name="Stage D.E."/>
            <person name="Stark A."/>
            <person name="Stephan W."/>
            <person name="Strausberg R.L."/>
            <person name="Strempel S."/>
            <person name="Sturgill D."/>
            <person name="Sutton G."/>
            <person name="Sutton G.G."/>
            <person name="Tao W."/>
            <person name="Teichmann S."/>
            <person name="Tobari Y.N."/>
            <person name="Tomimura Y."/>
            <person name="Tsolas J.M."/>
            <person name="Valente V.L."/>
            <person name="Venter E."/>
            <person name="Venter J.C."/>
            <person name="Vicario S."/>
            <person name="Vieira F.G."/>
            <person name="Vilella A.J."/>
            <person name="Villasante A."/>
            <person name="Walenz B."/>
            <person name="Wang J."/>
            <person name="Wasserman M."/>
            <person name="Watts T."/>
            <person name="Wilson D."/>
            <person name="Wilson R.K."/>
            <person name="Wing R.A."/>
            <person name="Wolfner M.F."/>
            <person name="Wong A."/>
            <person name="Wong G.K."/>
            <person name="Wu C.I."/>
            <person name="Wu G."/>
            <person name="Yamamoto D."/>
            <person name="Yang H.P."/>
            <person name="Yang S.P."/>
            <person name="Yorke J.A."/>
            <person name="Yoshida K."/>
            <person name="Zdobnov E."/>
            <person name="Zhang P."/>
            <person name="Zhang Y."/>
            <person name="Zimin A.V."/>
            <person name="Baldwin J."/>
            <person name="Abdouelleil A."/>
            <person name="Abdulkadir J."/>
            <person name="Abebe A."/>
            <person name="Abera B."/>
            <person name="Abreu J."/>
            <person name="Acer S.C."/>
            <person name="Aftuck L."/>
            <person name="Alexander A."/>
            <person name="An P."/>
            <person name="Anderson E."/>
            <person name="Anderson S."/>
            <person name="Arachi H."/>
            <person name="Azer M."/>
            <person name="Bachantsang P."/>
            <person name="Barry A."/>
            <person name="Bayul T."/>
            <person name="Berlin A."/>
            <person name="Bessette D."/>
            <person name="Bloom T."/>
            <person name="Blye J."/>
            <person name="Boguslavskiy L."/>
            <person name="Bonnet C."/>
            <person name="Boukhgalter B."/>
            <person name="Bourzgui I."/>
            <person name="Brown A."/>
            <person name="Cahill P."/>
            <person name="Channer S."/>
            <person name="Cheshatsang Y."/>
            <person name="Chuda L."/>
            <person name="Citroen M."/>
            <person name="Collymore A."/>
            <person name="Cooke P."/>
            <person name="Costello M."/>
            <person name="D'Aco K."/>
            <person name="Daza R."/>
            <person name="De Haan G."/>
            <person name="DeGray S."/>
            <person name="DeMaso C."/>
            <person name="Dhargay N."/>
            <person name="Dooley K."/>
            <person name="Dooley E."/>
            <person name="Doricent M."/>
            <person name="Dorje P."/>
            <person name="Dorjee K."/>
            <person name="Dupes A."/>
            <person name="Elong R."/>
            <person name="Falk J."/>
            <person name="Farina A."/>
            <person name="Faro S."/>
            <person name="Ferguson D."/>
            <person name="Fisher S."/>
            <person name="Foley C.D."/>
            <person name="Franke A."/>
            <person name="Friedrich D."/>
            <person name="Gadbois L."/>
            <person name="Gearin G."/>
            <person name="Gearin C.R."/>
            <person name="Giannoukos G."/>
            <person name="Goode T."/>
            <person name="Graham J."/>
            <person name="Grandbois E."/>
            <person name="Grewal S."/>
            <person name="Gyaltsen K."/>
            <person name="Hafez N."/>
            <person name="Hagos B."/>
            <person name="Hall J."/>
            <person name="Henson C."/>
            <person name="Hollinger A."/>
            <person name="Honan T."/>
            <person name="Huard M.D."/>
            <person name="Hughes L."/>
            <person name="Hurhula B."/>
            <person name="Husby M.E."/>
            <person name="Kamat A."/>
            <person name="Kanga B."/>
            <person name="Kashin S."/>
            <person name="Khazanovich D."/>
            <person name="Kisner P."/>
            <person name="Lance K."/>
            <person name="Lara M."/>
            <person name="Lee W."/>
            <person name="Lennon N."/>
            <person name="Letendre F."/>
            <person name="LeVine R."/>
            <person name="Lipovsky A."/>
            <person name="Liu X."/>
            <person name="Liu J."/>
            <person name="Liu S."/>
            <person name="Lokyitsang T."/>
            <person name="Lokyitsang Y."/>
            <person name="Lubonja R."/>
            <person name="Lui A."/>
            <person name="MacDonald P."/>
            <person name="Magnisalis V."/>
            <person name="Maru K."/>
            <person name="Matthews C."/>
            <person name="McCusker W."/>
            <person name="McDonough S."/>
            <person name="Mehta T."/>
            <person name="Meldrim J."/>
            <person name="Meneus L."/>
            <person name="Mihai O."/>
            <person name="Mihalev A."/>
            <person name="Mihova T."/>
            <person name="Mittelman R."/>
            <person name="Mlenga V."/>
            <person name="Montmayeur A."/>
            <person name="Mulrain L."/>
            <person name="Navidi A."/>
            <person name="Naylor J."/>
            <person name="Negash T."/>
            <person name="Nguyen T."/>
            <person name="Nguyen N."/>
            <person name="Nicol R."/>
            <person name="Norbu C."/>
            <person name="Norbu N."/>
            <person name="Novod N."/>
            <person name="O'Neill B."/>
            <person name="Osman S."/>
            <person name="Markiewicz E."/>
            <person name="Oyono O.L."/>
            <person name="Patti C."/>
            <person name="Phunkhang P."/>
            <person name="Pierre F."/>
            <person name="Priest M."/>
            <person name="Raghuraman S."/>
            <person name="Rege F."/>
            <person name="Reyes R."/>
            <person name="Rise C."/>
            <person name="Rogov P."/>
            <person name="Ross K."/>
            <person name="Ryan E."/>
            <person name="Settipalli S."/>
            <person name="Shea T."/>
            <person name="Sherpa N."/>
            <person name="Shi L."/>
            <person name="Shih D."/>
            <person name="Sparrow T."/>
            <person name="Spaulding J."/>
            <person name="Stalker J."/>
            <person name="Stange-Thomann N."/>
            <person name="Stavropoulos S."/>
            <person name="Stone C."/>
            <person name="Strader C."/>
            <person name="Tesfaye S."/>
            <person name="Thomson T."/>
            <person name="Thoulutsang Y."/>
            <person name="Thoulutsang D."/>
            <person name="Topham K."/>
            <person name="Topping I."/>
            <person name="Tsamla T."/>
            <person name="Vassiliev H."/>
            <person name="Vo A."/>
            <person name="Wangchuk T."/>
            <person name="Wangdi T."/>
            <person name="Weiand M."/>
            <person name="Wilkinson J."/>
            <person name="Wilson A."/>
            <person name="Yadav S."/>
            <person name="Young G."/>
            <person name="Yu Q."/>
            <person name="Zembek L."/>
            <person name="Zhong D."/>
            <person name="Zimmer A."/>
            <person name="Zwirko Z."/>
            <person name="Jaffe D.B."/>
            <person name="Alvarez P."/>
            <person name="Brockman W."/>
            <person name="Butler J."/>
            <person name="Chin C."/>
            <person name="Gnerre S."/>
            <person name="Grabherr M."/>
            <person name="Kleber M."/>
            <person name="Mauceli E."/>
            <person name="MacCallum I."/>
        </authorList>
    </citation>
    <scope>NUCLEOTIDE SEQUENCE [LARGE SCALE GENOMIC DNA]</scope>
    <source>
        <strain evidence="1 2">TSC#14021-0224.01</strain>
    </source>
</reference>
<dbReference type="PANTHER" id="PTHR16356:SF1">
    <property type="entry name" value="TRANSMEMBRANE AND COILED-COIL DOMAIN-CONTAINING PROTEIN 6"/>
    <property type="match status" value="1"/>
</dbReference>
<dbReference type="InterPro" id="IPR011989">
    <property type="entry name" value="ARM-like"/>
</dbReference>
<sequence>MDLLFELLCQFIDVSASCSLAKDFLKFKKMNSLTTTAEGTFLRNKIRGYARDQRVECRMKAKDSLRIGLGQVKQEVAALEMGTKDVIGMASRIKRRKHATSEDLCRLSLGFLQGNDNINAFAAIPGAIQVLVKELTGPHIQRQTDAVECLCNLSLGEAHVSDKIVTLAGSYMVTYLDGKAERLKRSCLWTLANILGTCEKAGRVLLQMQLLPKLWRLYSDPNGCQEDTAICLSLVATHCLQHVSDEDRRYIAQNMPEKIPDQPGNEYFMYIVHQLEIVKQEHKLGAQQAEYLVRFFEATLAPPADRLSLIYGVRVMANLVALGDPSLIGALADPQNLVKTLNQLFVLRDPDLSLDSMRLLKNYLQLNVADSNLLLDSLHIYA</sequence>
<dbReference type="EMBL" id="CH954177">
    <property type="protein sequence ID" value="EDV57742.2"/>
    <property type="molecule type" value="Genomic_DNA"/>
</dbReference>
<dbReference type="Gene3D" id="1.25.10.10">
    <property type="entry name" value="Leucine-rich Repeat Variant"/>
    <property type="match status" value="1"/>
</dbReference>
<keyword evidence="2" id="KW-1185">Reference proteome</keyword>
<organism evidence="1 2">
    <name type="scientific">Drosophila erecta</name>
    <name type="common">Fruit fly</name>
    <dbReference type="NCBI Taxonomy" id="7220"/>
    <lineage>
        <taxon>Eukaryota</taxon>
        <taxon>Metazoa</taxon>
        <taxon>Ecdysozoa</taxon>
        <taxon>Arthropoda</taxon>
        <taxon>Hexapoda</taxon>
        <taxon>Insecta</taxon>
        <taxon>Pterygota</taxon>
        <taxon>Neoptera</taxon>
        <taxon>Endopterygota</taxon>
        <taxon>Diptera</taxon>
        <taxon>Brachycera</taxon>
        <taxon>Muscomorpha</taxon>
        <taxon>Ephydroidea</taxon>
        <taxon>Drosophilidae</taxon>
        <taxon>Drosophila</taxon>
        <taxon>Sophophora</taxon>
    </lineage>
</organism>
<proteinExistence type="predicted"/>
<dbReference type="AlphaFoldDB" id="B3N3T3"/>
<accession>B3N3T3</accession>
<evidence type="ECO:0000313" key="1">
    <source>
        <dbReference type="EMBL" id="EDV57742.2"/>
    </source>
</evidence>
<dbReference type="HOGENOM" id="CLU_752874_0_0_1"/>
<dbReference type="SUPFAM" id="SSF48371">
    <property type="entry name" value="ARM repeat"/>
    <property type="match status" value="1"/>
</dbReference>
<evidence type="ECO:0000313" key="2">
    <source>
        <dbReference type="Proteomes" id="UP000008711"/>
    </source>
</evidence>